<dbReference type="EMBL" id="KI913130">
    <property type="protein sequence ID" value="ETV78409.1"/>
    <property type="molecule type" value="Genomic_DNA"/>
</dbReference>
<gene>
    <name evidence="1" type="ORF">H257_07958</name>
</gene>
<organism evidence="1">
    <name type="scientific">Aphanomyces astaci</name>
    <name type="common">Crayfish plague agent</name>
    <dbReference type="NCBI Taxonomy" id="112090"/>
    <lineage>
        <taxon>Eukaryota</taxon>
        <taxon>Sar</taxon>
        <taxon>Stramenopiles</taxon>
        <taxon>Oomycota</taxon>
        <taxon>Saprolegniomycetes</taxon>
        <taxon>Saprolegniales</taxon>
        <taxon>Verrucalvaceae</taxon>
        <taxon>Aphanomyces</taxon>
    </lineage>
</organism>
<protein>
    <submittedName>
        <fullName evidence="1">Uncharacterized protein</fullName>
    </submittedName>
</protein>
<proteinExistence type="predicted"/>
<evidence type="ECO:0000313" key="1">
    <source>
        <dbReference type="EMBL" id="ETV78409.1"/>
    </source>
</evidence>
<reference evidence="1" key="1">
    <citation type="submission" date="2013-12" db="EMBL/GenBank/DDBJ databases">
        <title>The Genome Sequence of Aphanomyces astaci APO3.</title>
        <authorList>
            <consortium name="The Broad Institute Genomics Platform"/>
            <person name="Russ C."/>
            <person name="Tyler B."/>
            <person name="van West P."/>
            <person name="Dieguez-Uribeondo J."/>
            <person name="Young S.K."/>
            <person name="Zeng Q."/>
            <person name="Gargeya S."/>
            <person name="Fitzgerald M."/>
            <person name="Abouelleil A."/>
            <person name="Alvarado L."/>
            <person name="Chapman S.B."/>
            <person name="Gainer-Dewar J."/>
            <person name="Goldberg J."/>
            <person name="Griggs A."/>
            <person name="Gujja S."/>
            <person name="Hansen M."/>
            <person name="Howarth C."/>
            <person name="Imamovic A."/>
            <person name="Ireland A."/>
            <person name="Larimer J."/>
            <person name="McCowan C."/>
            <person name="Murphy C."/>
            <person name="Pearson M."/>
            <person name="Poon T.W."/>
            <person name="Priest M."/>
            <person name="Roberts A."/>
            <person name="Saif S."/>
            <person name="Shea T."/>
            <person name="Sykes S."/>
            <person name="Wortman J."/>
            <person name="Nusbaum C."/>
            <person name="Birren B."/>
        </authorList>
    </citation>
    <scope>NUCLEOTIDE SEQUENCE [LARGE SCALE GENOMIC DNA]</scope>
    <source>
        <strain evidence="1">APO3</strain>
    </source>
</reference>
<dbReference type="AlphaFoldDB" id="W4GH79"/>
<dbReference type="GeneID" id="20809954"/>
<dbReference type="RefSeq" id="XP_009831990.1">
    <property type="nucleotide sequence ID" value="XM_009833688.1"/>
</dbReference>
<dbReference type="VEuPathDB" id="FungiDB:H257_07958"/>
<accession>W4GH79</accession>
<sequence>MMWKLHSTDSRTELVHELNTTNTAGTLDRADDSLPTQLASWVAIYNTSANLAYNMRTTAKITRLLDSTDLPNSFATVNKRNGSASRQHVIANTSTTSIRSDDSVVIQVISRNFSHSVCSWGKVNRFL</sequence>
<name>W4GH79_APHAT</name>